<dbReference type="Proteomes" id="UP000494102">
    <property type="component" value="Unassembled WGS sequence"/>
</dbReference>
<evidence type="ECO:0000313" key="2">
    <source>
        <dbReference type="EMBL" id="CAB4051130.1"/>
    </source>
</evidence>
<dbReference type="AlphaFoldDB" id="A0A6J5KB11"/>
<evidence type="ECO:0000259" key="1">
    <source>
        <dbReference type="SMART" id="SM00966"/>
    </source>
</evidence>
<dbReference type="Gene3D" id="2.10.260.10">
    <property type="match status" value="1"/>
</dbReference>
<organism evidence="2 3">
    <name type="scientific">Paraburkholderia phenoliruptrix</name>
    <dbReference type="NCBI Taxonomy" id="252970"/>
    <lineage>
        <taxon>Bacteria</taxon>
        <taxon>Pseudomonadati</taxon>
        <taxon>Pseudomonadota</taxon>
        <taxon>Betaproteobacteria</taxon>
        <taxon>Burkholderiales</taxon>
        <taxon>Burkholderiaceae</taxon>
        <taxon>Paraburkholderia</taxon>
    </lineage>
</organism>
<accession>A0A6J5KB11</accession>
<feature type="domain" description="SpoVT-AbrB" evidence="1">
    <location>
        <begin position="46"/>
        <end position="91"/>
    </location>
</feature>
<dbReference type="SMART" id="SM00966">
    <property type="entry name" value="SpoVT_AbrB"/>
    <property type="match status" value="1"/>
</dbReference>
<sequence>MKAPRFKAFDVPHGRLSRRSNVLHLLHIHGSAASGEETMAVTSKIRRQGGALVMTIPPALLKLLHVDAGDHMSLEVQDGQLIARPASSATKRYTLAELLEGSESIAELTAETAWARDGGPMGSELT</sequence>
<protein>
    <recommendedName>
        <fullName evidence="1">SpoVT-AbrB domain-containing protein</fullName>
    </recommendedName>
</protein>
<dbReference type="EMBL" id="CADILN010000007">
    <property type="protein sequence ID" value="CAB4051130.1"/>
    <property type="molecule type" value="Genomic_DNA"/>
</dbReference>
<dbReference type="RefSeq" id="WP_015003969.1">
    <property type="nucleotide sequence ID" value="NZ_CADILN010000007.1"/>
</dbReference>
<reference evidence="2 3" key="1">
    <citation type="submission" date="2020-04" db="EMBL/GenBank/DDBJ databases">
        <authorList>
            <person name="De Canck E."/>
        </authorList>
    </citation>
    <scope>NUCLEOTIDE SEQUENCE [LARGE SCALE GENOMIC DNA]</scope>
    <source>
        <strain evidence="2 3">LMG 9964</strain>
    </source>
</reference>
<name>A0A6J5KB11_9BURK</name>
<dbReference type="InterPro" id="IPR037914">
    <property type="entry name" value="SpoVT-AbrB_sf"/>
</dbReference>
<dbReference type="InterPro" id="IPR007159">
    <property type="entry name" value="SpoVT-AbrB_dom"/>
</dbReference>
<proteinExistence type="predicted"/>
<dbReference type="SUPFAM" id="SSF89447">
    <property type="entry name" value="AbrB/MazE/MraZ-like"/>
    <property type="match status" value="1"/>
</dbReference>
<dbReference type="Pfam" id="PF04014">
    <property type="entry name" value="MazE_antitoxin"/>
    <property type="match status" value="1"/>
</dbReference>
<dbReference type="GO" id="GO:0003677">
    <property type="term" value="F:DNA binding"/>
    <property type="evidence" value="ECO:0007669"/>
    <property type="project" value="InterPro"/>
</dbReference>
<gene>
    <name evidence="2" type="ORF">LMG9964_04800</name>
</gene>
<dbReference type="GeneID" id="27798687"/>
<evidence type="ECO:0000313" key="3">
    <source>
        <dbReference type="Proteomes" id="UP000494102"/>
    </source>
</evidence>